<comment type="subcellular location">
    <subcellularLocation>
        <location evidence="1">Host cell</location>
    </subcellularLocation>
</comment>
<evidence type="ECO:0000256" key="1">
    <source>
        <dbReference type="ARBA" id="ARBA00004340"/>
    </source>
</evidence>
<dbReference type="GO" id="GO:0004674">
    <property type="term" value="F:protein serine/threonine kinase activity"/>
    <property type="evidence" value="ECO:0007669"/>
    <property type="project" value="UniProtKB-KW"/>
</dbReference>
<evidence type="ECO:0000256" key="2">
    <source>
        <dbReference type="ARBA" id="ARBA00012513"/>
    </source>
</evidence>
<dbReference type="EMBL" id="LJIJ01005248">
    <property type="protein sequence ID" value="ODM87459.1"/>
    <property type="molecule type" value="Genomic_DNA"/>
</dbReference>
<gene>
    <name evidence="12" type="ORF">Ocin01_19223</name>
</gene>
<evidence type="ECO:0000256" key="3">
    <source>
        <dbReference type="ARBA" id="ARBA00022527"/>
    </source>
</evidence>
<keyword evidence="3" id="KW-0723">Serine/threonine-protein kinase</keyword>
<feature type="compositionally biased region" description="Low complexity" evidence="10">
    <location>
        <begin position="62"/>
        <end position="88"/>
    </location>
</feature>
<dbReference type="OrthoDB" id="193931at2759"/>
<evidence type="ECO:0000256" key="5">
    <source>
        <dbReference type="ARBA" id="ARBA00022741"/>
    </source>
</evidence>
<dbReference type="SUPFAM" id="SSF56112">
    <property type="entry name" value="Protein kinase-like (PK-like)"/>
    <property type="match status" value="1"/>
</dbReference>
<comment type="catalytic activity">
    <reaction evidence="8">
        <text>L-threonyl-[protein] + ATP = O-phospho-L-threonyl-[protein] + ADP + H(+)</text>
        <dbReference type="Rhea" id="RHEA:46608"/>
        <dbReference type="Rhea" id="RHEA-COMP:11060"/>
        <dbReference type="Rhea" id="RHEA-COMP:11605"/>
        <dbReference type="ChEBI" id="CHEBI:15378"/>
        <dbReference type="ChEBI" id="CHEBI:30013"/>
        <dbReference type="ChEBI" id="CHEBI:30616"/>
        <dbReference type="ChEBI" id="CHEBI:61977"/>
        <dbReference type="ChEBI" id="CHEBI:456216"/>
        <dbReference type="EC" id="2.7.11.1"/>
    </reaction>
</comment>
<evidence type="ECO:0000256" key="9">
    <source>
        <dbReference type="ARBA" id="ARBA00048679"/>
    </source>
</evidence>
<dbReference type="GO" id="GO:0043657">
    <property type="term" value="C:host cell"/>
    <property type="evidence" value="ECO:0007669"/>
    <property type="project" value="UniProtKB-SubCell"/>
</dbReference>
<dbReference type="PANTHER" id="PTHR22984">
    <property type="entry name" value="SERINE/THREONINE-PROTEIN KINASE PIM"/>
    <property type="match status" value="1"/>
</dbReference>
<proteinExistence type="predicted"/>
<protein>
    <recommendedName>
        <fullName evidence="2">non-specific serine/threonine protein kinase</fullName>
        <ecNumber evidence="2">2.7.11.1</ecNumber>
    </recommendedName>
</protein>
<keyword evidence="7" id="KW-0067">ATP-binding</keyword>
<feature type="compositionally biased region" description="Polar residues" evidence="10">
    <location>
        <begin position="92"/>
        <end position="103"/>
    </location>
</feature>
<evidence type="ECO:0000256" key="7">
    <source>
        <dbReference type="ARBA" id="ARBA00022840"/>
    </source>
</evidence>
<dbReference type="InterPro" id="IPR000719">
    <property type="entry name" value="Prot_kinase_dom"/>
</dbReference>
<organism evidence="12 13">
    <name type="scientific">Orchesella cincta</name>
    <name type="common">Springtail</name>
    <name type="synonym">Podura cincta</name>
    <dbReference type="NCBI Taxonomy" id="48709"/>
    <lineage>
        <taxon>Eukaryota</taxon>
        <taxon>Metazoa</taxon>
        <taxon>Ecdysozoa</taxon>
        <taxon>Arthropoda</taxon>
        <taxon>Hexapoda</taxon>
        <taxon>Collembola</taxon>
        <taxon>Entomobryomorpha</taxon>
        <taxon>Entomobryoidea</taxon>
        <taxon>Orchesellidae</taxon>
        <taxon>Orchesellinae</taxon>
        <taxon>Orchesella</taxon>
    </lineage>
</organism>
<dbReference type="STRING" id="48709.A0A1D2M3B7"/>
<dbReference type="PANTHER" id="PTHR22984:SF25">
    <property type="entry name" value="PROTEIN KINASE DOMAIN-CONTAINING PROTEIN"/>
    <property type="match status" value="1"/>
</dbReference>
<keyword evidence="13" id="KW-1185">Reference proteome</keyword>
<reference evidence="12 13" key="1">
    <citation type="journal article" date="2016" name="Genome Biol. Evol.">
        <title>Gene Family Evolution Reflects Adaptation to Soil Environmental Stressors in the Genome of the Collembolan Orchesella cincta.</title>
        <authorList>
            <person name="Faddeeva-Vakhrusheva A."/>
            <person name="Derks M.F."/>
            <person name="Anvar S.Y."/>
            <person name="Agamennone V."/>
            <person name="Suring W."/>
            <person name="Smit S."/>
            <person name="van Straalen N.M."/>
            <person name="Roelofs D."/>
        </authorList>
    </citation>
    <scope>NUCLEOTIDE SEQUENCE [LARGE SCALE GENOMIC DNA]</scope>
    <source>
        <tissue evidence="12">Mixed pool</tissue>
    </source>
</reference>
<evidence type="ECO:0000313" key="12">
    <source>
        <dbReference type="EMBL" id="ODM87459.1"/>
    </source>
</evidence>
<evidence type="ECO:0000256" key="6">
    <source>
        <dbReference type="ARBA" id="ARBA00022777"/>
    </source>
</evidence>
<dbReference type="InterPro" id="IPR051138">
    <property type="entry name" value="PIM_Ser/Thr_kinase"/>
</dbReference>
<dbReference type="PROSITE" id="PS50011">
    <property type="entry name" value="PROTEIN_KINASE_DOM"/>
    <property type="match status" value="1"/>
</dbReference>
<evidence type="ECO:0000256" key="8">
    <source>
        <dbReference type="ARBA" id="ARBA00047899"/>
    </source>
</evidence>
<evidence type="ECO:0000256" key="10">
    <source>
        <dbReference type="SAM" id="MobiDB-lite"/>
    </source>
</evidence>
<feature type="region of interest" description="Disordered" evidence="10">
    <location>
        <begin position="57"/>
        <end position="103"/>
    </location>
</feature>
<name>A0A1D2M3B7_ORCCI</name>
<dbReference type="Gene3D" id="1.10.510.10">
    <property type="entry name" value="Transferase(Phosphotransferase) domain 1"/>
    <property type="match status" value="1"/>
</dbReference>
<accession>A0A1D2M3B7</accession>
<keyword evidence="6 12" id="KW-0418">Kinase</keyword>
<comment type="catalytic activity">
    <reaction evidence="9">
        <text>L-seryl-[protein] + ATP = O-phospho-L-seryl-[protein] + ADP + H(+)</text>
        <dbReference type="Rhea" id="RHEA:17989"/>
        <dbReference type="Rhea" id="RHEA-COMP:9863"/>
        <dbReference type="Rhea" id="RHEA-COMP:11604"/>
        <dbReference type="ChEBI" id="CHEBI:15378"/>
        <dbReference type="ChEBI" id="CHEBI:29999"/>
        <dbReference type="ChEBI" id="CHEBI:30616"/>
        <dbReference type="ChEBI" id="CHEBI:83421"/>
        <dbReference type="ChEBI" id="CHEBI:456216"/>
        <dbReference type="EC" id="2.7.11.1"/>
    </reaction>
</comment>
<feature type="domain" description="Protein kinase" evidence="11">
    <location>
        <begin position="1"/>
        <end position="56"/>
    </location>
</feature>
<dbReference type="InterPro" id="IPR011009">
    <property type="entry name" value="Kinase-like_dom_sf"/>
</dbReference>
<evidence type="ECO:0000259" key="11">
    <source>
        <dbReference type="PROSITE" id="PS50011"/>
    </source>
</evidence>
<dbReference type="EC" id="2.7.11.1" evidence="2"/>
<keyword evidence="5" id="KW-0547">Nucleotide-binding</keyword>
<keyword evidence="4" id="KW-0808">Transferase</keyword>
<dbReference type="Proteomes" id="UP000094527">
    <property type="component" value="Unassembled WGS sequence"/>
</dbReference>
<dbReference type="GO" id="GO:0005524">
    <property type="term" value="F:ATP binding"/>
    <property type="evidence" value="ECO:0007669"/>
    <property type="project" value="UniProtKB-KW"/>
</dbReference>
<dbReference type="GO" id="GO:0005737">
    <property type="term" value="C:cytoplasm"/>
    <property type="evidence" value="ECO:0007669"/>
    <property type="project" value="TreeGrafter"/>
</dbReference>
<evidence type="ECO:0000256" key="4">
    <source>
        <dbReference type="ARBA" id="ARBA00022679"/>
    </source>
</evidence>
<comment type="caution">
    <text evidence="12">The sequence shown here is derived from an EMBL/GenBank/DDBJ whole genome shotgun (WGS) entry which is preliminary data.</text>
</comment>
<sequence>MVCGNTPFERDEEIIRADISFKTRLTDECQDIIRQCLKVRPQRRPRLEELLNHPWMSIALDPPHTSPSISSSPSASPSHSPSCSASEHPSVRNCSTDNTLPQR</sequence>
<evidence type="ECO:0000313" key="13">
    <source>
        <dbReference type="Proteomes" id="UP000094527"/>
    </source>
</evidence>
<dbReference type="AlphaFoldDB" id="A0A1D2M3B7"/>
<dbReference type="OMA" id="PWMSIAL"/>